<accession>A0ABW9F0K3</accession>
<comment type="similarity">
    <text evidence="1">Belongs to the LysR transcriptional regulatory family.</text>
</comment>
<dbReference type="InterPro" id="IPR050389">
    <property type="entry name" value="LysR-type_TF"/>
</dbReference>
<keyword evidence="2" id="KW-0805">Transcription regulation</keyword>
<keyword evidence="3" id="KW-0238">DNA-binding</keyword>
<dbReference type="Proteomes" id="UP001629523">
    <property type="component" value="Unassembled WGS sequence"/>
</dbReference>
<proteinExistence type="inferred from homology"/>
<evidence type="ECO:0000259" key="5">
    <source>
        <dbReference type="PROSITE" id="PS50931"/>
    </source>
</evidence>
<evidence type="ECO:0000256" key="4">
    <source>
        <dbReference type="ARBA" id="ARBA00023163"/>
    </source>
</evidence>
<dbReference type="RefSeq" id="WP_175628082.1">
    <property type="nucleotide sequence ID" value="NZ_CABHYG010000014.1"/>
</dbReference>
<dbReference type="PANTHER" id="PTHR30118">
    <property type="entry name" value="HTH-TYPE TRANSCRIPTIONAL REGULATOR LEUO-RELATED"/>
    <property type="match status" value="1"/>
</dbReference>
<evidence type="ECO:0000256" key="1">
    <source>
        <dbReference type="ARBA" id="ARBA00009437"/>
    </source>
</evidence>
<keyword evidence="7" id="KW-1185">Reference proteome</keyword>
<name>A0ABW9F0K3_9GAMM</name>
<dbReference type="GeneID" id="93971271"/>
<dbReference type="InterPro" id="IPR000847">
    <property type="entry name" value="LysR_HTH_N"/>
</dbReference>
<dbReference type="InterPro" id="IPR005119">
    <property type="entry name" value="LysR_subst-bd"/>
</dbReference>
<dbReference type="Gene3D" id="3.40.190.10">
    <property type="entry name" value="Periplasmic binding protein-like II"/>
    <property type="match status" value="2"/>
</dbReference>
<dbReference type="PROSITE" id="PS50931">
    <property type="entry name" value="HTH_LYSR"/>
    <property type="match status" value="1"/>
</dbReference>
<dbReference type="InterPro" id="IPR036390">
    <property type="entry name" value="WH_DNA-bd_sf"/>
</dbReference>
<dbReference type="Pfam" id="PF03466">
    <property type="entry name" value="LysR_substrate"/>
    <property type="match status" value="1"/>
</dbReference>
<protein>
    <submittedName>
        <fullName evidence="6">LysR family transcriptional regulator</fullName>
    </submittedName>
</protein>
<dbReference type="Gene3D" id="1.10.10.10">
    <property type="entry name" value="Winged helix-like DNA-binding domain superfamily/Winged helix DNA-binding domain"/>
    <property type="match status" value="1"/>
</dbReference>
<dbReference type="PANTHER" id="PTHR30118:SF11">
    <property type="entry name" value="HTH-TYPE TRANSCRIPTIONAL REGULATOR YIDZ"/>
    <property type="match status" value="1"/>
</dbReference>
<dbReference type="SUPFAM" id="SSF46785">
    <property type="entry name" value="Winged helix' DNA-binding domain"/>
    <property type="match status" value="1"/>
</dbReference>
<organism evidence="6 7">
    <name type="scientific">Yersinia proxima</name>
    <dbReference type="NCBI Taxonomy" id="2890316"/>
    <lineage>
        <taxon>Bacteria</taxon>
        <taxon>Pseudomonadati</taxon>
        <taxon>Pseudomonadota</taxon>
        <taxon>Gammaproteobacteria</taxon>
        <taxon>Enterobacterales</taxon>
        <taxon>Yersiniaceae</taxon>
        <taxon>Yersinia</taxon>
    </lineage>
</organism>
<dbReference type="Pfam" id="PF00126">
    <property type="entry name" value="HTH_1"/>
    <property type="match status" value="1"/>
</dbReference>
<comment type="caution">
    <text evidence="6">The sequence shown here is derived from an EMBL/GenBank/DDBJ whole genome shotgun (WGS) entry which is preliminary data.</text>
</comment>
<gene>
    <name evidence="6" type="ORF">WFP14_14995</name>
</gene>
<evidence type="ECO:0000313" key="7">
    <source>
        <dbReference type="Proteomes" id="UP001629523"/>
    </source>
</evidence>
<feature type="domain" description="HTH lysR-type" evidence="5">
    <location>
        <begin position="5"/>
        <end position="62"/>
    </location>
</feature>
<evidence type="ECO:0000256" key="3">
    <source>
        <dbReference type="ARBA" id="ARBA00023125"/>
    </source>
</evidence>
<dbReference type="SUPFAM" id="SSF53850">
    <property type="entry name" value="Periplasmic binding protein-like II"/>
    <property type="match status" value="1"/>
</dbReference>
<reference evidence="6 7" key="1">
    <citation type="journal article" date="2024" name="Infect. Genet. Evol.">
        <title>Characteristics and comparative genome analysis of Yersinia enterocolitica and related species associated with human infections in Switzerland 2019-2023.</title>
        <authorList>
            <person name="Stevens M.J.A."/>
            <person name="Horlbog J.A."/>
            <person name="Diethelm A."/>
            <person name="Stephan R."/>
            <person name="Nuesch-Inderbinen M."/>
        </authorList>
    </citation>
    <scope>NUCLEOTIDE SEQUENCE [LARGE SCALE GENOMIC DNA]</scope>
    <source>
        <strain evidence="6 7">N20-0302</strain>
    </source>
</reference>
<evidence type="ECO:0000313" key="6">
    <source>
        <dbReference type="EMBL" id="MFM1347859.1"/>
    </source>
</evidence>
<dbReference type="EMBL" id="JBBEST010000007">
    <property type="protein sequence ID" value="MFM1347859.1"/>
    <property type="molecule type" value="Genomic_DNA"/>
</dbReference>
<dbReference type="InterPro" id="IPR036388">
    <property type="entry name" value="WH-like_DNA-bd_sf"/>
</dbReference>
<evidence type="ECO:0000256" key="2">
    <source>
        <dbReference type="ARBA" id="ARBA00023015"/>
    </source>
</evidence>
<keyword evidence="4" id="KW-0804">Transcription</keyword>
<sequence>MHKQFDYNLIKFLVAVVDARSMSGASEKLDLAPSGISHAIGKLREYYNDPIFIKVKNGVQPTSLARHLYELYKPIIEEMETAINVKSAHANNSIKKRAYQVRANSIVEYWLCYFILQQGDIFNHCTLNFVRHYADQEERITKLRSREIDLDIGAAISHDTNIYSKYLFDIDFSIICRQSHPRVGSYISRDDFMKEKHMAWSSQNYSIGQTESLEEILAERNQNVLLSSESYLPLICLVEHSDLLMVVPTFFLPLLLQNFPLKEVQCDFFTKRSSHIYAYMHKAQKHDANLLQLIAIMQKKF</sequence>